<dbReference type="PANTHER" id="PTHR43784">
    <property type="entry name" value="GDSL-LIKE LIPASE/ACYLHYDROLASE, PUTATIVE (AFU_ORTHOLOGUE AFUA_2G00820)-RELATED"/>
    <property type="match status" value="1"/>
</dbReference>
<proteinExistence type="predicted"/>
<keyword evidence="3" id="KW-1185">Reference proteome</keyword>
<dbReference type="GO" id="GO:0016787">
    <property type="term" value="F:hydrolase activity"/>
    <property type="evidence" value="ECO:0007669"/>
    <property type="project" value="UniProtKB-KW"/>
</dbReference>
<organism evidence="2 3">
    <name type="scientific">Actinoallomurus iriomotensis</name>
    <dbReference type="NCBI Taxonomy" id="478107"/>
    <lineage>
        <taxon>Bacteria</taxon>
        <taxon>Bacillati</taxon>
        <taxon>Actinomycetota</taxon>
        <taxon>Actinomycetes</taxon>
        <taxon>Streptosporangiales</taxon>
        <taxon>Thermomonosporaceae</taxon>
        <taxon>Actinoallomurus</taxon>
    </lineage>
</organism>
<dbReference type="RefSeq" id="WP_285583741.1">
    <property type="nucleotide sequence ID" value="NZ_BSTK01000022.1"/>
</dbReference>
<protein>
    <submittedName>
        <fullName evidence="2">SGNH hydrolase</fullName>
    </submittedName>
</protein>
<dbReference type="Pfam" id="PF13472">
    <property type="entry name" value="Lipase_GDSL_2"/>
    <property type="match status" value="1"/>
</dbReference>
<dbReference type="Gene3D" id="3.40.50.1110">
    <property type="entry name" value="SGNH hydrolase"/>
    <property type="match status" value="1"/>
</dbReference>
<accession>A0A9W6SE78</accession>
<dbReference type="EMBL" id="BSTK01000022">
    <property type="protein sequence ID" value="GLY91863.1"/>
    <property type="molecule type" value="Genomic_DNA"/>
</dbReference>
<evidence type="ECO:0000259" key="1">
    <source>
        <dbReference type="Pfam" id="PF13472"/>
    </source>
</evidence>
<sequence>MTWTTAFLAALGDPGGTPPFMPQPRSFSAQTVRQAVRLRRGGRSLRLTLSNEFGRTPLVIDEVTVAGGVPVPHRGGTRWEIPPGETATSDPVPLATSAGDELQVRCFVAGRAEPAAYLHSAQRTGEILPDAERFPSLYWISRVHTDAPATGSVVVALGDSITRGDGTSADRDQRYPDHLQRRLLSAGIEGAVVLNAGIGGNRLLGPLFGPSMTERFARDVLGVPEVTHVLIMGGLNDLAMGSTAGDITAALFALARRTQEHGAQPILGTITPVGGSAYEMFQADGLEGERRAVNQAVTGQRDWPVADFATALADPDDPTRLPAAFDSGDGVHPGDAGARALAETVDLDLLK</sequence>
<keyword evidence="2" id="KW-0378">Hydrolase</keyword>
<comment type="caution">
    <text evidence="2">The sequence shown here is derived from an EMBL/GenBank/DDBJ whole genome shotgun (WGS) entry which is preliminary data.</text>
</comment>
<dbReference type="PANTHER" id="PTHR43784:SF2">
    <property type="entry name" value="GDSL-LIKE LIPASE_ACYLHYDROLASE, PUTATIVE (AFU_ORTHOLOGUE AFUA_2G00820)-RELATED"/>
    <property type="match status" value="1"/>
</dbReference>
<name>A0A9W6SE78_9ACTN</name>
<dbReference type="Proteomes" id="UP001165074">
    <property type="component" value="Unassembled WGS sequence"/>
</dbReference>
<feature type="domain" description="SGNH hydrolase-type esterase" evidence="1">
    <location>
        <begin position="156"/>
        <end position="340"/>
    </location>
</feature>
<gene>
    <name evidence="2" type="ORF">Airi02_097910</name>
</gene>
<dbReference type="InterPro" id="IPR013830">
    <property type="entry name" value="SGNH_hydro"/>
</dbReference>
<dbReference type="InterPro" id="IPR036514">
    <property type="entry name" value="SGNH_hydro_sf"/>
</dbReference>
<evidence type="ECO:0000313" key="3">
    <source>
        <dbReference type="Proteomes" id="UP001165074"/>
    </source>
</evidence>
<dbReference type="InterPro" id="IPR053140">
    <property type="entry name" value="GDSL_Rv0518-like"/>
</dbReference>
<reference evidence="2" key="1">
    <citation type="submission" date="2023-03" db="EMBL/GenBank/DDBJ databases">
        <title>Actinoallomurus iriomotensis NBRC 103684.</title>
        <authorList>
            <person name="Ichikawa N."/>
            <person name="Sato H."/>
            <person name="Tonouchi N."/>
        </authorList>
    </citation>
    <scope>NUCLEOTIDE SEQUENCE</scope>
    <source>
        <strain evidence="2">NBRC 103684</strain>
    </source>
</reference>
<dbReference type="AlphaFoldDB" id="A0A9W6SE78"/>
<dbReference type="SUPFAM" id="SSF52266">
    <property type="entry name" value="SGNH hydrolase"/>
    <property type="match status" value="1"/>
</dbReference>
<evidence type="ECO:0000313" key="2">
    <source>
        <dbReference type="EMBL" id="GLY91863.1"/>
    </source>
</evidence>